<evidence type="ECO:0008006" key="3">
    <source>
        <dbReference type="Google" id="ProtNLM"/>
    </source>
</evidence>
<dbReference type="Proteomes" id="UP000682802">
    <property type="component" value="Chromosome 1"/>
</dbReference>
<dbReference type="EMBL" id="CP076128">
    <property type="protein sequence ID" value="QWG08432.1"/>
    <property type="molecule type" value="Genomic_DNA"/>
</dbReference>
<accession>A0ABX8GYL1</accession>
<keyword evidence="2" id="KW-1185">Reference proteome</keyword>
<evidence type="ECO:0000313" key="1">
    <source>
        <dbReference type="EMBL" id="QWG08432.1"/>
    </source>
</evidence>
<sequence length="755" mass="85033">MSKNKTNFLDFEEEEDFHIDFASINTGLEGLDIDQALKSDGPVYDNYYHKGFCYYNGNTVFYAKDEGEKITDIAKKFNLNIEYLLFVNNSFFADTTVTNRDLISLGNASLLHKEIASYTPIDSTATIFAHFYYGSEATAFGFAYEECKNVTPLEKKITKKRVNATELSPATGVERYSPLLLANKMHSLFPGEKNNLSLSESKIDFAINLTSRVSLIFTVSLNGGMGLSGSVTDDRRFTTSVNWKLGGSGGIDVGILNADIGIKGGGSLNTFDQLNGSYESIDHFLAHFHNTFRVVLDKSDLDPKEYGLDDKSSYWKTNKKALSKGYTSVSKVYHALNANAEVGLDEKLGVHGEYKKTTISRVKRNGINKVGTEQSLETYSPDLEFIKASNDHHTDTIFEQATSVSLDVPLSNDLSVSATLELTKVMNDANKDNNGDYLNFQIQLPITEIKSTDGKISGSSLVDNFTSHKESIVKAFSSIKGGLSSLSALENELGRTIVATVYHKKNASEGGIERILDYKQSITVEVNAYQEGENYHIQYLRFWFNNEASMSTQKNSSATSKGKKMSVSITATNKVAFAEIVMEDTLSYISTVYNQMMWEARDTSFQKSLTTYLKQTKLERLNDKDSYKEHDALILERLEALQKNEDSTYSCTDWELFKNKHSSAIKGIKNKFQEQFNKEWVKLNDDEDVPDKIMGFDIHRHFGKTKEQVFSRLGKSRFKNINSQNILIITGSEFEELVLFKNYLENRSYASDYWK</sequence>
<protein>
    <recommendedName>
        <fullName evidence="3">LysM domain-containing protein</fullName>
    </recommendedName>
</protein>
<organism evidence="1 2">
    <name type="scientific">Flammeovirga kamogawensis</name>
    <dbReference type="NCBI Taxonomy" id="373891"/>
    <lineage>
        <taxon>Bacteria</taxon>
        <taxon>Pseudomonadati</taxon>
        <taxon>Bacteroidota</taxon>
        <taxon>Cytophagia</taxon>
        <taxon>Cytophagales</taxon>
        <taxon>Flammeovirgaceae</taxon>
        <taxon>Flammeovirga</taxon>
    </lineage>
</organism>
<gene>
    <name evidence="1" type="ORF">KM029_05715</name>
</gene>
<dbReference type="RefSeq" id="WP_144072351.1">
    <property type="nucleotide sequence ID" value="NZ_CP076128.1"/>
</dbReference>
<name>A0ABX8GYL1_9BACT</name>
<proteinExistence type="predicted"/>
<reference evidence="1 2" key="1">
    <citation type="submission" date="2021-05" db="EMBL/GenBank/DDBJ databases">
        <title>Comparative genomic studies on the polysaccharide-degrading batcterial strains of the Flammeovirga genus.</title>
        <authorList>
            <person name="Zewei F."/>
            <person name="Zheng Z."/>
            <person name="Yu L."/>
            <person name="Ruyue G."/>
            <person name="Yanhong M."/>
            <person name="Yuanyuan C."/>
            <person name="Jingyan G."/>
            <person name="Wenjun H."/>
        </authorList>
    </citation>
    <scope>NUCLEOTIDE SEQUENCE [LARGE SCALE GENOMIC DNA]</scope>
    <source>
        <strain evidence="1 2">YS10</strain>
    </source>
</reference>
<evidence type="ECO:0000313" key="2">
    <source>
        <dbReference type="Proteomes" id="UP000682802"/>
    </source>
</evidence>